<evidence type="ECO:0000313" key="10">
    <source>
        <dbReference type="Proteomes" id="UP000626844"/>
    </source>
</evidence>
<keyword evidence="6 7" id="KW-0472">Membrane</keyword>
<comment type="caution">
    <text evidence="9">The sequence shown here is derived from an EMBL/GenBank/DDBJ whole genome shotgun (WGS) entry which is preliminary data.</text>
</comment>
<evidence type="ECO:0000313" key="9">
    <source>
        <dbReference type="EMBL" id="MBD1381897.1"/>
    </source>
</evidence>
<keyword evidence="10" id="KW-1185">Reference proteome</keyword>
<keyword evidence="3" id="KW-1003">Cell membrane</keyword>
<dbReference type="GO" id="GO:0005886">
    <property type="term" value="C:plasma membrane"/>
    <property type="evidence" value="ECO:0007669"/>
    <property type="project" value="UniProtKB-SubCell"/>
</dbReference>
<comment type="similarity">
    <text evidence="7">Belongs to the binding-protein-dependent transport system permease family.</text>
</comment>
<proteinExistence type="inferred from homology"/>
<reference evidence="9" key="1">
    <citation type="submission" date="2020-09" db="EMBL/GenBank/DDBJ databases">
        <title>A novel bacterium of genus Bacillus, isolated from South China Sea.</title>
        <authorList>
            <person name="Huang H."/>
            <person name="Mo K."/>
            <person name="Hu Y."/>
        </authorList>
    </citation>
    <scope>NUCLEOTIDE SEQUENCE</scope>
    <source>
        <strain evidence="9">IB182487</strain>
    </source>
</reference>
<dbReference type="GO" id="GO:0055085">
    <property type="term" value="P:transmembrane transport"/>
    <property type="evidence" value="ECO:0007669"/>
    <property type="project" value="InterPro"/>
</dbReference>
<dbReference type="InterPro" id="IPR035906">
    <property type="entry name" value="MetI-like_sf"/>
</dbReference>
<evidence type="ECO:0000256" key="4">
    <source>
        <dbReference type="ARBA" id="ARBA00022692"/>
    </source>
</evidence>
<dbReference type="Pfam" id="PF00528">
    <property type="entry name" value="BPD_transp_1"/>
    <property type="match status" value="1"/>
</dbReference>
<sequence length="269" mass="29936">MNIVRRNLLPVSVSFLFLIPIFWMLFVSIKIEGTAIDSVKDWVLPPYSMDAYKSILTGSPILTWMFNSFFVAAVTTLLTLIVTSLAAFVFARMSFPYKNSIYYMILAGLMIPGEATIIPLYQVAKDIGILDSYLGLILPSIAGPLGVIILRSFFEQVPDEIIESAKMDGCGTLRIYWNIILPLAKPALAAIGIFTFIGSWNNFLWPFLAVTSEYLYTLPIGIPTLISNYSVDYVRPMVINSISSIPAIIAFLIFQKQIIRGISFTGMKG</sequence>
<feature type="transmembrane region" description="Helical" evidence="7">
    <location>
        <begin position="69"/>
        <end position="89"/>
    </location>
</feature>
<keyword evidence="5 7" id="KW-1133">Transmembrane helix</keyword>
<evidence type="ECO:0000256" key="7">
    <source>
        <dbReference type="RuleBase" id="RU363032"/>
    </source>
</evidence>
<dbReference type="CDD" id="cd06261">
    <property type="entry name" value="TM_PBP2"/>
    <property type="match status" value="1"/>
</dbReference>
<protein>
    <submittedName>
        <fullName evidence="9">Carbohydrate ABC transporter permease</fullName>
    </submittedName>
</protein>
<feature type="transmembrane region" description="Helical" evidence="7">
    <location>
        <begin position="7"/>
        <end position="29"/>
    </location>
</feature>
<evidence type="ECO:0000256" key="3">
    <source>
        <dbReference type="ARBA" id="ARBA00022475"/>
    </source>
</evidence>
<name>A0A926NPX0_9BACI</name>
<feature type="transmembrane region" description="Helical" evidence="7">
    <location>
        <begin position="175"/>
        <end position="197"/>
    </location>
</feature>
<dbReference type="SUPFAM" id="SSF161098">
    <property type="entry name" value="MetI-like"/>
    <property type="match status" value="1"/>
</dbReference>
<feature type="domain" description="ABC transmembrane type-1" evidence="8">
    <location>
        <begin position="65"/>
        <end position="254"/>
    </location>
</feature>
<evidence type="ECO:0000259" key="8">
    <source>
        <dbReference type="PROSITE" id="PS50928"/>
    </source>
</evidence>
<evidence type="ECO:0000256" key="5">
    <source>
        <dbReference type="ARBA" id="ARBA00022989"/>
    </source>
</evidence>
<feature type="transmembrane region" description="Helical" evidence="7">
    <location>
        <begin position="101"/>
        <end position="121"/>
    </location>
</feature>
<evidence type="ECO:0000256" key="6">
    <source>
        <dbReference type="ARBA" id="ARBA00023136"/>
    </source>
</evidence>
<accession>A0A926NPX0</accession>
<feature type="transmembrane region" description="Helical" evidence="7">
    <location>
        <begin position="133"/>
        <end position="154"/>
    </location>
</feature>
<keyword evidence="4 7" id="KW-0812">Transmembrane</keyword>
<dbReference type="RefSeq" id="WP_191159562.1">
    <property type="nucleotide sequence ID" value="NZ_JACXAI010000023.1"/>
</dbReference>
<gene>
    <name evidence="9" type="ORF">IC621_16835</name>
</gene>
<dbReference type="PANTHER" id="PTHR43744:SF12">
    <property type="entry name" value="ABC TRANSPORTER PERMEASE PROTEIN MG189-RELATED"/>
    <property type="match status" value="1"/>
</dbReference>
<keyword evidence="2 7" id="KW-0813">Transport</keyword>
<dbReference type="EMBL" id="JACXAI010000023">
    <property type="protein sequence ID" value="MBD1381897.1"/>
    <property type="molecule type" value="Genomic_DNA"/>
</dbReference>
<dbReference type="InterPro" id="IPR000515">
    <property type="entry name" value="MetI-like"/>
</dbReference>
<evidence type="ECO:0000256" key="2">
    <source>
        <dbReference type="ARBA" id="ARBA00022448"/>
    </source>
</evidence>
<evidence type="ECO:0000256" key="1">
    <source>
        <dbReference type="ARBA" id="ARBA00004651"/>
    </source>
</evidence>
<dbReference type="Gene3D" id="1.10.3720.10">
    <property type="entry name" value="MetI-like"/>
    <property type="match status" value="1"/>
</dbReference>
<organism evidence="9 10">
    <name type="scientific">Metabacillus arenae</name>
    <dbReference type="NCBI Taxonomy" id="2771434"/>
    <lineage>
        <taxon>Bacteria</taxon>
        <taxon>Bacillati</taxon>
        <taxon>Bacillota</taxon>
        <taxon>Bacilli</taxon>
        <taxon>Bacillales</taxon>
        <taxon>Bacillaceae</taxon>
        <taxon>Metabacillus</taxon>
    </lineage>
</organism>
<dbReference type="AlphaFoldDB" id="A0A926NPX0"/>
<dbReference type="Proteomes" id="UP000626844">
    <property type="component" value="Unassembled WGS sequence"/>
</dbReference>
<comment type="subcellular location">
    <subcellularLocation>
        <location evidence="1 7">Cell membrane</location>
        <topology evidence="1 7">Multi-pass membrane protein</topology>
    </subcellularLocation>
</comment>
<dbReference type="PROSITE" id="PS50928">
    <property type="entry name" value="ABC_TM1"/>
    <property type="match status" value="1"/>
</dbReference>
<feature type="transmembrane region" description="Helical" evidence="7">
    <location>
        <begin position="233"/>
        <end position="254"/>
    </location>
</feature>
<dbReference type="PANTHER" id="PTHR43744">
    <property type="entry name" value="ABC TRANSPORTER PERMEASE PROTEIN MG189-RELATED-RELATED"/>
    <property type="match status" value="1"/>
</dbReference>